<dbReference type="AlphaFoldDB" id="A0AAN7Z327"/>
<organism evidence="2 3">
    <name type="scientific">Xylaria bambusicola</name>
    <dbReference type="NCBI Taxonomy" id="326684"/>
    <lineage>
        <taxon>Eukaryota</taxon>
        <taxon>Fungi</taxon>
        <taxon>Dikarya</taxon>
        <taxon>Ascomycota</taxon>
        <taxon>Pezizomycotina</taxon>
        <taxon>Sordariomycetes</taxon>
        <taxon>Xylariomycetidae</taxon>
        <taxon>Xylariales</taxon>
        <taxon>Xylariaceae</taxon>
        <taxon>Xylaria</taxon>
    </lineage>
</organism>
<dbReference type="EMBL" id="JAWHQM010000005">
    <property type="protein sequence ID" value="KAK5627382.1"/>
    <property type="molecule type" value="Genomic_DNA"/>
</dbReference>
<reference evidence="2 3" key="1">
    <citation type="submission" date="2023-10" db="EMBL/GenBank/DDBJ databases">
        <title>Draft genome sequence of Xylaria bambusicola isolate GMP-LS, the root and basal stem rot pathogen of sugarcane in Indonesia.</title>
        <authorList>
            <person name="Selvaraj P."/>
            <person name="Muralishankar V."/>
            <person name="Muruganantham S."/>
            <person name="Sp S."/>
            <person name="Haryani S."/>
            <person name="Lau K.J.X."/>
            <person name="Naqvi N.I."/>
        </authorList>
    </citation>
    <scope>NUCLEOTIDE SEQUENCE [LARGE SCALE GENOMIC DNA]</scope>
    <source>
        <strain evidence="2">GMP-LS</strain>
    </source>
</reference>
<sequence>MKLYQLPTIAPNNAQIADSDTRRTSKNPHALDHRLGVAYGVLTEGPLTEEQTFRKVHEYFEKSDLDPLGKMRDNQPEKSKAKPDGGYGGASKWSQTSH</sequence>
<evidence type="ECO:0000313" key="3">
    <source>
        <dbReference type="Proteomes" id="UP001305414"/>
    </source>
</evidence>
<feature type="compositionally biased region" description="Basic and acidic residues" evidence="1">
    <location>
        <begin position="60"/>
        <end position="83"/>
    </location>
</feature>
<accession>A0AAN7Z327</accession>
<evidence type="ECO:0000256" key="1">
    <source>
        <dbReference type="SAM" id="MobiDB-lite"/>
    </source>
</evidence>
<evidence type="ECO:0000313" key="2">
    <source>
        <dbReference type="EMBL" id="KAK5627382.1"/>
    </source>
</evidence>
<gene>
    <name evidence="2" type="ORF">RRF57_003097</name>
</gene>
<proteinExistence type="predicted"/>
<comment type="caution">
    <text evidence="2">The sequence shown here is derived from an EMBL/GenBank/DDBJ whole genome shotgun (WGS) entry which is preliminary data.</text>
</comment>
<dbReference type="Proteomes" id="UP001305414">
    <property type="component" value="Unassembled WGS sequence"/>
</dbReference>
<keyword evidence="3" id="KW-1185">Reference proteome</keyword>
<protein>
    <submittedName>
        <fullName evidence="2">Uncharacterized protein</fullName>
    </submittedName>
</protein>
<name>A0AAN7Z327_9PEZI</name>
<feature type="region of interest" description="Disordered" evidence="1">
    <location>
        <begin position="60"/>
        <end position="98"/>
    </location>
</feature>